<comment type="caution">
    <text evidence="1">The sequence shown here is derived from an EMBL/GenBank/DDBJ whole genome shotgun (WGS) entry which is preliminary data.</text>
</comment>
<evidence type="ECO:0000313" key="1">
    <source>
        <dbReference type="EMBL" id="MCX4232110.1"/>
    </source>
</evidence>
<dbReference type="Proteomes" id="UP001165590">
    <property type="component" value="Unassembled WGS sequence"/>
</dbReference>
<accession>A0ABT3V0F4</accession>
<reference evidence="1" key="1">
    <citation type="journal article" date="2022" name="bioRxiv">
        <title>Discovery and biosynthetic assessment of Streptomyces ortus sp nov. isolated from a deep-sea sponge.</title>
        <authorList>
            <person name="Williams S.E."/>
        </authorList>
    </citation>
    <scope>NUCLEOTIDE SEQUENCE</scope>
    <source>
        <strain evidence="1">A15ISP2-DRY2</strain>
    </source>
</reference>
<keyword evidence="2" id="KW-1185">Reference proteome</keyword>
<dbReference type="EMBL" id="JAIFZO010000002">
    <property type="protein sequence ID" value="MCX4232110.1"/>
    <property type="molecule type" value="Genomic_DNA"/>
</dbReference>
<protein>
    <submittedName>
        <fullName evidence="1">Uncharacterized protein</fullName>
    </submittedName>
</protein>
<gene>
    <name evidence="1" type="ORF">K3769_04790</name>
</gene>
<sequence length="160" mass="17406">MNAAEFNARYPVGTPVFAYPGARPEDIPSTRRLVTRTRTVATTSASGDPVVWVDGEGSYICLTHVDPVSESEWQAAAPEAARKRISDLLWWSVPSSNDTDAKAKTEALLDAFAAAVRDAAFREAVDLVAADTDIHIRYGSATDYAERHADLLRRKAGEGR</sequence>
<dbReference type="RefSeq" id="WP_267025213.1">
    <property type="nucleotide sequence ID" value="NZ_JAIFZO010000002.1"/>
</dbReference>
<proteinExistence type="predicted"/>
<name>A0ABT3V0F4_9ACTN</name>
<organism evidence="1 2">
    <name type="scientific">Streptomyces ortus</name>
    <dbReference type="NCBI Taxonomy" id="2867268"/>
    <lineage>
        <taxon>Bacteria</taxon>
        <taxon>Bacillati</taxon>
        <taxon>Actinomycetota</taxon>
        <taxon>Actinomycetes</taxon>
        <taxon>Kitasatosporales</taxon>
        <taxon>Streptomycetaceae</taxon>
        <taxon>Streptomyces</taxon>
    </lineage>
</organism>
<evidence type="ECO:0000313" key="2">
    <source>
        <dbReference type="Proteomes" id="UP001165590"/>
    </source>
</evidence>